<accession>A0ABR4PAI1</accession>
<dbReference type="InterPro" id="IPR021765">
    <property type="entry name" value="UstYa-like"/>
</dbReference>
<keyword evidence="3" id="KW-0812">Transmembrane</keyword>
<comment type="similarity">
    <text evidence="1">Belongs to the ustYa family.</text>
</comment>
<sequence>MNLDEEPFLDEMDFSNQPSEKTQQMKYASPTLLAKTKSFFTKEKARSVLVSKWLAIGNWVIIVLSILSIVSTRNKLAAVKRYCPEIPYSPALSSLQWENRAPDYHGHNPFAGELKTPEMVRAWEELKIHEILRVTKKELELSHGYDENSLALINGGYMSVMRVFHEIHCLDWIKREWNADRPEMMDHLDHCFIALRDGIMCKGDLSVGSLYWWPENKSEQKHRPEAPRSCVNWKSLENWMIPRRLEIHNSVAEAPVTPDGRLIAVILNDDLHTVQDLGET</sequence>
<organism evidence="4 5">
    <name type="scientific">Phlyctema vagabunda</name>
    <dbReference type="NCBI Taxonomy" id="108571"/>
    <lineage>
        <taxon>Eukaryota</taxon>
        <taxon>Fungi</taxon>
        <taxon>Dikarya</taxon>
        <taxon>Ascomycota</taxon>
        <taxon>Pezizomycotina</taxon>
        <taxon>Leotiomycetes</taxon>
        <taxon>Helotiales</taxon>
        <taxon>Dermateaceae</taxon>
        <taxon>Phlyctema</taxon>
    </lineage>
</organism>
<evidence type="ECO:0000313" key="5">
    <source>
        <dbReference type="Proteomes" id="UP001629113"/>
    </source>
</evidence>
<gene>
    <name evidence="4" type="ORF">PVAG01_08595</name>
</gene>
<evidence type="ECO:0000313" key="4">
    <source>
        <dbReference type="EMBL" id="KAL3420096.1"/>
    </source>
</evidence>
<name>A0ABR4PAI1_9HELO</name>
<feature type="compositionally biased region" description="Acidic residues" evidence="2">
    <location>
        <begin position="1"/>
        <end position="13"/>
    </location>
</feature>
<keyword evidence="3" id="KW-0472">Membrane</keyword>
<feature type="transmembrane region" description="Helical" evidence="3">
    <location>
        <begin position="53"/>
        <end position="72"/>
    </location>
</feature>
<dbReference type="PANTHER" id="PTHR33365">
    <property type="entry name" value="YALI0B05434P"/>
    <property type="match status" value="1"/>
</dbReference>
<keyword evidence="5" id="KW-1185">Reference proteome</keyword>
<dbReference type="Pfam" id="PF11807">
    <property type="entry name" value="UstYa"/>
    <property type="match status" value="1"/>
</dbReference>
<evidence type="ECO:0000256" key="2">
    <source>
        <dbReference type="SAM" id="MobiDB-lite"/>
    </source>
</evidence>
<keyword evidence="3" id="KW-1133">Transmembrane helix</keyword>
<comment type="caution">
    <text evidence="4">The sequence shown here is derived from an EMBL/GenBank/DDBJ whole genome shotgun (WGS) entry which is preliminary data.</text>
</comment>
<evidence type="ECO:0008006" key="6">
    <source>
        <dbReference type="Google" id="ProtNLM"/>
    </source>
</evidence>
<protein>
    <recommendedName>
        <fullName evidence="6">Cyclochlorotine biosynthesis protein O</fullName>
    </recommendedName>
</protein>
<evidence type="ECO:0000256" key="3">
    <source>
        <dbReference type="SAM" id="Phobius"/>
    </source>
</evidence>
<evidence type="ECO:0000256" key="1">
    <source>
        <dbReference type="ARBA" id="ARBA00035112"/>
    </source>
</evidence>
<feature type="region of interest" description="Disordered" evidence="2">
    <location>
        <begin position="1"/>
        <end position="21"/>
    </location>
</feature>
<dbReference type="Proteomes" id="UP001629113">
    <property type="component" value="Unassembled WGS sequence"/>
</dbReference>
<proteinExistence type="inferred from homology"/>
<dbReference type="PANTHER" id="PTHR33365:SF12">
    <property type="entry name" value="TAT PATHWAY SIGNAL SEQUENCE"/>
    <property type="match status" value="1"/>
</dbReference>
<dbReference type="EMBL" id="JBFCZG010000007">
    <property type="protein sequence ID" value="KAL3420096.1"/>
    <property type="molecule type" value="Genomic_DNA"/>
</dbReference>
<reference evidence="4 5" key="1">
    <citation type="submission" date="2024-06" db="EMBL/GenBank/DDBJ databases">
        <title>Complete genome of Phlyctema vagabunda strain 19-DSS-EL-015.</title>
        <authorList>
            <person name="Fiorenzani C."/>
        </authorList>
    </citation>
    <scope>NUCLEOTIDE SEQUENCE [LARGE SCALE GENOMIC DNA]</scope>
    <source>
        <strain evidence="4 5">19-DSS-EL-015</strain>
    </source>
</reference>